<evidence type="ECO:0000256" key="4">
    <source>
        <dbReference type="ARBA" id="ARBA00022801"/>
    </source>
</evidence>
<dbReference type="InterPro" id="IPR003738">
    <property type="entry name" value="SRAP"/>
</dbReference>
<evidence type="ECO:0000256" key="3">
    <source>
        <dbReference type="ARBA" id="ARBA00022763"/>
    </source>
</evidence>
<evidence type="ECO:0000256" key="6">
    <source>
        <dbReference type="ARBA" id="ARBA00023125"/>
    </source>
</evidence>
<name>A0A1H7RZV3_9GAMM</name>
<dbReference type="OrthoDB" id="6192129at2"/>
<dbReference type="EC" id="3.4.-.-" evidence="8"/>
<evidence type="ECO:0000256" key="2">
    <source>
        <dbReference type="ARBA" id="ARBA00022670"/>
    </source>
</evidence>
<keyword evidence="7" id="KW-0456">Lyase</keyword>
<comment type="similarity">
    <text evidence="1 8">Belongs to the SOS response-associated peptidase family.</text>
</comment>
<keyword evidence="6" id="KW-0238">DNA-binding</keyword>
<evidence type="ECO:0000256" key="5">
    <source>
        <dbReference type="ARBA" id="ARBA00023124"/>
    </source>
</evidence>
<evidence type="ECO:0000256" key="7">
    <source>
        <dbReference type="ARBA" id="ARBA00023239"/>
    </source>
</evidence>
<dbReference type="GO" id="GO:0006508">
    <property type="term" value="P:proteolysis"/>
    <property type="evidence" value="ECO:0007669"/>
    <property type="project" value="UniProtKB-KW"/>
</dbReference>
<keyword evidence="10" id="KW-1185">Reference proteome</keyword>
<evidence type="ECO:0000313" key="9">
    <source>
        <dbReference type="EMBL" id="SEL65735.1"/>
    </source>
</evidence>
<dbReference type="RefSeq" id="WP_089713870.1">
    <property type="nucleotide sequence ID" value="NZ_FOBC01000013.1"/>
</dbReference>
<evidence type="ECO:0000256" key="1">
    <source>
        <dbReference type="ARBA" id="ARBA00008136"/>
    </source>
</evidence>
<dbReference type="InterPro" id="IPR036590">
    <property type="entry name" value="SRAP-like"/>
</dbReference>
<dbReference type="GO" id="GO:0008233">
    <property type="term" value="F:peptidase activity"/>
    <property type="evidence" value="ECO:0007669"/>
    <property type="project" value="UniProtKB-KW"/>
</dbReference>
<dbReference type="GO" id="GO:0106300">
    <property type="term" value="P:protein-DNA covalent cross-linking repair"/>
    <property type="evidence" value="ECO:0007669"/>
    <property type="project" value="InterPro"/>
</dbReference>
<dbReference type="Gene3D" id="3.90.1680.10">
    <property type="entry name" value="SOS response associated peptidase-like"/>
    <property type="match status" value="1"/>
</dbReference>
<keyword evidence="5" id="KW-0190">Covalent protein-DNA linkage</keyword>
<dbReference type="Proteomes" id="UP000198807">
    <property type="component" value="Unassembled WGS sequence"/>
</dbReference>
<protein>
    <recommendedName>
        <fullName evidence="8">Abasic site processing protein</fullName>
        <ecNumber evidence="8">3.4.-.-</ecNumber>
    </recommendedName>
</protein>
<keyword evidence="4 8" id="KW-0378">Hydrolase</keyword>
<dbReference type="GO" id="GO:0003697">
    <property type="term" value="F:single-stranded DNA binding"/>
    <property type="evidence" value="ECO:0007669"/>
    <property type="project" value="InterPro"/>
</dbReference>
<dbReference type="SUPFAM" id="SSF143081">
    <property type="entry name" value="BB1717-like"/>
    <property type="match status" value="1"/>
</dbReference>
<gene>
    <name evidence="9" type="ORF">SAMN04488129_11391</name>
</gene>
<evidence type="ECO:0000256" key="8">
    <source>
        <dbReference type="RuleBase" id="RU364100"/>
    </source>
</evidence>
<dbReference type="Pfam" id="PF02586">
    <property type="entry name" value="SRAP"/>
    <property type="match status" value="1"/>
</dbReference>
<dbReference type="AlphaFoldDB" id="A0A1H7RZV3"/>
<proteinExistence type="inferred from homology"/>
<dbReference type="GO" id="GO:0016829">
    <property type="term" value="F:lyase activity"/>
    <property type="evidence" value="ECO:0007669"/>
    <property type="project" value="UniProtKB-KW"/>
</dbReference>
<dbReference type="EMBL" id="FOBC01000013">
    <property type="protein sequence ID" value="SEL65735.1"/>
    <property type="molecule type" value="Genomic_DNA"/>
</dbReference>
<keyword evidence="2 8" id="KW-0645">Protease</keyword>
<reference evidence="10" key="1">
    <citation type="submission" date="2016-10" db="EMBL/GenBank/DDBJ databases">
        <authorList>
            <person name="Varghese N."/>
            <person name="Submissions S."/>
        </authorList>
    </citation>
    <scope>NUCLEOTIDE SEQUENCE [LARGE SCALE GENOMIC DNA]</scope>
    <source>
        <strain evidence="10">CGMCC 1.9150</strain>
    </source>
</reference>
<evidence type="ECO:0000313" key="10">
    <source>
        <dbReference type="Proteomes" id="UP000198807"/>
    </source>
</evidence>
<dbReference type="PANTHER" id="PTHR13604:SF0">
    <property type="entry name" value="ABASIC SITE PROCESSING PROTEIN HMCES"/>
    <property type="match status" value="1"/>
</dbReference>
<dbReference type="PANTHER" id="PTHR13604">
    <property type="entry name" value="DC12-RELATED"/>
    <property type="match status" value="1"/>
</dbReference>
<sequence length="219" mass="24704">MCGRFALFSDPTSIARALRLPPPSEGWQPRYNIAPGTWITGVLRYSTDGDPLFDDVWWGYRPHWAGSSGPEPINARAEKLNSSKYFRGAFHKHRCLIPASGWYEWLPGEGAKQPYFFARQDREPLFLGAIWEPLDDDTACCAIITEPARGIARDIHDRMPLVLDDQSLEAWLDPDLVERDAIRAAVHHLEAEALTAWPVSTRVNRSDQEGPSLVEPLDP</sequence>
<organism evidence="9 10">
    <name type="scientific">Halomonas daqiaonensis</name>
    <dbReference type="NCBI Taxonomy" id="650850"/>
    <lineage>
        <taxon>Bacteria</taxon>
        <taxon>Pseudomonadati</taxon>
        <taxon>Pseudomonadota</taxon>
        <taxon>Gammaproteobacteria</taxon>
        <taxon>Oceanospirillales</taxon>
        <taxon>Halomonadaceae</taxon>
        <taxon>Halomonas</taxon>
    </lineage>
</organism>
<keyword evidence="3" id="KW-0227">DNA damage</keyword>
<accession>A0A1H7RZV3</accession>